<keyword evidence="1" id="KW-0732">Signal</keyword>
<feature type="chain" id="PRO_5044860138" evidence="1">
    <location>
        <begin position="24"/>
        <end position="88"/>
    </location>
</feature>
<dbReference type="AlphaFoldDB" id="A0ABD1HGS6"/>
<evidence type="ECO:0000313" key="3">
    <source>
        <dbReference type="Proteomes" id="UP001567538"/>
    </source>
</evidence>
<name>A0ABD1HGS6_SALDI</name>
<organism evidence="2 3">
    <name type="scientific">Salvia divinorum</name>
    <name type="common">Maria pastora</name>
    <name type="synonym">Diviner's sage</name>
    <dbReference type="NCBI Taxonomy" id="28513"/>
    <lineage>
        <taxon>Eukaryota</taxon>
        <taxon>Viridiplantae</taxon>
        <taxon>Streptophyta</taxon>
        <taxon>Embryophyta</taxon>
        <taxon>Tracheophyta</taxon>
        <taxon>Spermatophyta</taxon>
        <taxon>Magnoliopsida</taxon>
        <taxon>eudicotyledons</taxon>
        <taxon>Gunneridae</taxon>
        <taxon>Pentapetalae</taxon>
        <taxon>asterids</taxon>
        <taxon>lamiids</taxon>
        <taxon>Lamiales</taxon>
        <taxon>Lamiaceae</taxon>
        <taxon>Nepetoideae</taxon>
        <taxon>Mentheae</taxon>
        <taxon>Salviinae</taxon>
        <taxon>Salvia</taxon>
        <taxon>Salvia subgen. Calosphace</taxon>
    </lineage>
</organism>
<feature type="signal peptide" evidence="1">
    <location>
        <begin position="1"/>
        <end position="23"/>
    </location>
</feature>
<gene>
    <name evidence="2" type="ORF">AAHA92_15038</name>
</gene>
<accession>A0ABD1HGS6</accession>
<evidence type="ECO:0000313" key="2">
    <source>
        <dbReference type="EMBL" id="KAL1554483.1"/>
    </source>
</evidence>
<protein>
    <submittedName>
        <fullName evidence="2">GDSL esterase/lipase-like protein</fullName>
    </submittedName>
</protein>
<dbReference type="Proteomes" id="UP001567538">
    <property type="component" value="Unassembled WGS sequence"/>
</dbReference>
<evidence type="ECO:0000256" key="1">
    <source>
        <dbReference type="SAM" id="SignalP"/>
    </source>
</evidence>
<proteinExistence type="predicted"/>
<keyword evidence="3" id="KW-1185">Reference proteome</keyword>
<reference evidence="2 3" key="1">
    <citation type="submission" date="2024-06" db="EMBL/GenBank/DDBJ databases">
        <title>A chromosome level genome sequence of Diviner's sage (Salvia divinorum).</title>
        <authorList>
            <person name="Ford S.A."/>
            <person name="Ro D.-K."/>
            <person name="Ness R.W."/>
            <person name="Phillips M.A."/>
        </authorList>
    </citation>
    <scope>NUCLEOTIDE SEQUENCE [LARGE SCALE GENOMIC DNA]</scope>
    <source>
        <strain evidence="2">SAF-2024a</strain>
        <tissue evidence="2">Leaf</tissue>
    </source>
</reference>
<comment type="caution">
    <text evidence="2">The sequence shown here is derived from an EMBL/GenBank/DDBJ whole genome shotgun (WGS) entry which is preliminary data.</text>
</comment>
<dbReference type="EMBL" id="JBEAFC010000006">
    <property type="protein sequence ID" value="KAL1554483.1"/>
    <property type="molecule type" value="Genomic_DNA"/>
</dbReference>
<sequence>MAKANISLLGCVVVVLLNAVSYSSDEASPAIFLLEHWRTTFFPETIFRADNTAARIQVNGCRMSIDFINNPHASEMGKARVTLQHQFA</sequence>